<organism evidence="1">
    <name type="scientific">Faunusvirus sp</name>
    <dbReference type="NCBI Taxonomy" id="2487766"/>
    <lineage>
        <taxon>Viruses</taxon>
        <taxon>Varidnaviria</taxon>
        <taxon>Bamfordvirae</taxon>
        <taxon>Nucleocytoviricota</taxon>
        <taxon>Megaviricetes</taxon>
        <taxon>Imitervirales</taxon>
        <taxon>Mimiviridae</taxon>
    </lineage>
</organism>
<gene>
    <name evidence="1" type="ORF">Faunusvirus59_3</name>
</gene>
<protein>
    <submittedName>
        <fullName evidence="1">Uncharacterized protein</fullName>
    </submittedName>
</protein>
<name>A0A3G4ZY27_9VIRU</name>
<sequence>MASFTGFSSQQAVVSSINKLGQQNASLNGSITTNSATVTGHSTLSTTSVDTTGGALSVTGSGTVSLTPTSTVVVDSSSSVSLGSSTATVVNIGSSNTAVNVSGNVKANSATTIFGVGKTTLTAITGAGTTTLTIGTNSQVQYFTVNVATSYVYTMNLSTSNVFDGAVIYLNLAFIGGVSDATVNIYSGVSGSGGTLLVAQHTVTGSVSGMFIYDGTATVWRRFSFAANTS</sequence>
<evidence type="ECO:0000313" key="1">
    <source>
        <dbReference type="EMBL" id="AYV79827.1"/>
    </source>
</evidence>
<dbReference type="EMBL" id="MK072190">
    <property type="protein sequence ID" value="AYV79827.1"/>
    <property type="molecule type" value="Genomic_DNA"/>
</dbReference>
<proteinExistence type="predicted"/>
<accession>A0A3G4ZY27</accession>
<reference evidence="1" key="1">
    <citation type="submission" date="2018-10" db="EMBL/GenBank/DDBJ databases">
        <title>Hidden diversity of soil giant viruses.</title>
        <authorList>
            <person name="Schulz F."/>
            <person name="Alteio L."/>
            <person name="Goudeau D."/>
            <person name="Ryan E.M."/>
            <person name="Malmstrom R.R."/>
            <person name="Blanchard J."/>
            <person name="Woyke T."/>
        </authorList>
    </citation>
    <scope>NUCLEOTIDE SEQUENCE</scope>
    <source>
        <strain evidence="1">FNV1</strain>
    </source>
</reference>